<reference evidence="5" key="2">
    <citation type="submission" date="2019-10" db="EMBL/GenBank/DDBJ databases">
        <authorList>
            <consortium name="NCBI Genome Project"/>
        </authorList>
    </citation>
    <scope>NUCLEOTIDE SEQUENCE</scope>
    <source>
        <strain evidence="5">NI907</strain>
    </source>
</reference>
<dbReference type="KEGG" id="pgri:PgNI_10201"/>
<evidence type="ECO:0000256" key="1">
    <source>
        <dbReference type="SAM" id="MobiDB-lite"/>
    </source>
</evidence>
<keyword evidence="2" id="KW-0812">Transmembrane</keyword>
<dbReference type="AlphaFoldDB" id="A0A6P8AXN3"/>
<feature type="region of interest" description="Disordered" evidence="1">
    <location>
        <begin position="140"/>
        <end position="170"/>
    </location>
</feature>
<keyword evidence="2" id="KW-1133">Transmembrane helix</keyword>
<reference evidence="4 5" key="1">
    <citation type="journal article" date="2019" name="Mol. Biol. Evol.">
        <title>Blast fungal genomes show frequent chromosomal changes, gene gains and losses, and effector gene turnover.</title>
        <authorList>
            <person name="Gomez Luciano L.B."/>
            <person name="Jason Tsai I."/>
            <person name="Chuma I."/>
            <person name="Tosa Y."/>
            <person name="Chen Y.H."/>
            <person name="Li J.Y."/>
            <person name="Li M.Y."/>
            <person name="Jade Lu M.Y."/>
            <person name="Nakayashiki H."/>
            <person name="Li W.H."/>
        </authorList>
    </citation>
    <scope>NUCLEOTIDE SEQUENCE [LARGE SCALE GENOMIC DNA]</scope>
    <source>
        <strain evidence="4 5">NI907</strain>
    </source>
</reference>
<evidence type="ECO:0000259" key="3">
    <source>
        <dbReference type="Pfam" id="PF26607"/>
    </source>
</evidence>
<dbReference type="Proteomes" id="UP000515153">
    <property type="component" value="Chromosome VII"/>
</dbReference>
<gene>
    <name evidence="5" type="ORF">PgNI_10201</name>
</gene>
<reference evidence="5" key="3">
    <citation type="submission" date="2025-08" db="UniProtKB">
        <authorList>
            <consortium name="RefSeq"/>
        </authorList>
    </citation>
    <scope>IDENTIFICATION</scope>
    <source>
        <strain evidence="5">NI907</strain>
    </source>
</reference>
<proteinExistence type="predicted"/>
<dbReference type="RefSeq" id="XP_030979624.1">
    <property type="nucleotide sequence ID" value="XM_031130175.1"/>
</dbReference>
<accession>A0A6P8AXN3</accession>
<evidence type="ECO:0000313" key="5">
    <source>
        <dbReference type="RefSeq" id="XP_030979624.1"/>
    </source>
</evidence>
<dbReference type="Pfam" id="PF26607">
    <property type="entry name" value="DUF8189"/>
    <property type="match status" value="1"/>
</dbReference>
<organism evidence="4 5">
    <name type="scientific">Pyricularia grisea</name>
    <name type="common">Crabgrass-specific blast fungus</name>
    <name type="synonym">Magnaporthe grisea</name>
    <dbReference type="NCBI Taxonomy" id="148305"/>
    <lineage>
        <taxon>Eukaryota</taxon>
        <taxon>Fungi</taxon>
        <taxon>Dikarya</taxon>
        <taxon>Ascomycota</taxon>
        <taxon>Pezizomycotina</taxon>
        <taxon>Sordariomycetes</taxon>
        <taxon>Sordariomycetidae</taxon>
        <taxon>Magnaporthales</taxon>
        <taxon>Pyriculariaceae</taxon>
        <taxon>Pyricularia</taxon>
    </lineage>
</organism>
<dbReference type="GeneID" id="41965083"/>
<feature type="transmembrane region" description="Helical" evidence="2">
    <location>
        <begin position="112"/>
        <end position="135"/>
    </location>
</feature>
<evidence type="ECO:0000313" key="4">
    <source>
        <dbReference type="Proteomes" id="UP000515153"/>
    </source>
</evidence>
<feature type="domain" description="PLL-like beta propeller" evidence="3">
    <location>
        <begin position="389"/>
        <end position="561"/>
    </location>
</feature>
<name>A0A6P8AXN3_PYRGI</name>
<dbReference type="InterPro" id="IPR058502">
    <property type="entry name" value="PLL-like_beta-prop"/>
</dbReference>
<keyword evidence="2" id="KW-0472">Membrane</keyword>
<feature type="compositionally biased region" description="Polar residues" evidence="1">
    <location>
        <begin position="155"/>
        <end position="170"/>
    </location>
</feature>
<protein>
    <recommendedName>
        <fullName evidence="3">PLL-like beta propeller domain-containing protein</fullName>
    </recommendedName>
</protein>
<dbReference type="SUPFAM" id="SSF89372">
    <property type="entry name" value="Fucose-specific lectin"/>
    <property type="match status" value="1"/>
</dbReference>
<keyword evidence="4" id="KW-1185">Reference proteome</keyword>
<sequence>MTVWQREAGTTGWSTLEVVGPGYSQLEVAPDKQTPEVVGPNYSQLEVAPDKQTPEVAYEQVGKEVWQAEQQSTAFIDPASTYNDDNLTQSPSTALTDNAHAEKGLLRRRRTWILLCIILIVILGVVLGVVFGVVLRQQGNATTTSSSSPDEDSRGGNSDTTPSPETSALSTVPRCASSFCPQSLNGLVESYTTVDQTPTIHLLARDQKGDIQHVASASGGTSFPNKWRSYGASGYYPDTLASTFLSIKGRYSISFFGVVSGSTNITHDHVAYQTIDIANGSASNPIYLGEGRLIAQSAPAVCAPANSGMSGSPPTDMSVFNKAGFTNENDGGMWWRFSHGTPGTFFPHYVHQVNDLGYSTMPDAPPGIACRDGPGARYDIVAYSNATDDFNAYHKWFHFTNDKWSDWHKIGGPFKLGSRPILVEASKDRFDFFGVGADDAIHHFTFQQQGEKYSDLQSLGGSFASNAAGVAMGADGDRIDVVAINKGDGKLKRKALVGTKWDEKWADLGVTASSVPRLMRIADDKLVISIVAADKTVWFSEVRILDDGSWSELKWHLIEGIQVE</sequence>
<evidence type="ECO:0000256" key="2">
    <source>
        <dbReference type="SAM" id="Phobius"/>
    </source>
</evidence>